<evidence type="ECO:0000256" key="7">
    <source>
        <dbReference type="SAM" id="Phobius"/>
    </source>
</evidence>
<feature type="transmembrane region" description="Helical" evidence="7">
    <location>
        <begin position="271"/>
        <end position="292"/>
    </location>
</feature>
<dbReference type="RefSeq" id="WP_150793006.1">
    <property type="nucleotide sequence ID" value="NZ_CABVJG010000003.1"/>
</dbReference>
<evidence type="ECO:0000256" key="1">
    <source>
        <dbReference type="ARBA" id="ARBA00004651"/>
    </source>
</evidence>
<keyword evidence="4 7" id="KW-0812">Transmembrane</keyword>
<dbReference type="SUPFAM" id="SSF103473">
    <property type="entry name" value="MFS general substrate transporter"/>
    <property type="match status" value="1"/>
</dbReference>
<evidence type="ECO:0000313" key="10">
    <source>
        <dbReference type="Proteomes" id="UP000412311"/>
    </source>
</evidence>
<dbReference type="Proteomes" id="UP000412311">
    <property type="component" value="Unassembled WGS sequence"/>
</dbReference>
<dbReference type="PROSITE" id="PS50850">
    <property type="entry name" value="MFS"/>
    <property type="match status" value="1"/>
</dbReference>
<reference evidence="9 10" key="1">
    <citation type="submission" date="2019-09" db="EMBL/GenBank/DDBJ databases">
        <authorList>
            <person name="Chandra G."/>
            <person name="Truman W A."/>
        </authorList>
    </citation>
    <scope>NUCLEOTIDE SEQUENCE [LARGE SCALE GENOMIC DNA]</scope>
    <source>
        <strain evidence="9">PS925</strain>
    </source>
</reference>
<organism evidence="9 10">
    <name type="scientific">Pseudomonas fluorescens</name>
    <dbReference type="NCBI Taxonomy" id="294"/>
    <lineage>
        <taxon>Bacteria</taxon>
        <taxon>Pseudomonadati</taxon>
        <taxon>Pseudomonadota</taxon>
        <taxon>Gammaproteobacteria</taxon>
        <taxon>Pseudomonadales</taxon>
        <taxon>Pseudomonadaceae</taxon>
        <taxon>Pseudomonas</taxon>
    </lineage>
</organism>
<feature type="transmembrane region" description="Helical" evidence="7">
    <location>
        <begin position="12"/>
        <end position="32"/>
    </location>
</feature>
<name>A0A5E7SSE9_PSEFL</name>
<sequence>MKASNSHLKSMWVLLIGSALSTFGIFLSIPLVSLHAYNVFHLSVYEIGLVSGVWPATVFFFGFICGMIGDRWGYVRSIRTSAIINCAAFMTLAVAKDVETFVLGLVLFGIGKSFFDSTIRAAMTCVCLPHEREKYFRLRYMLMNIGCVVGPLVGVYAYEYMASGAFTLTSVVYVAFFLLTLAFLHIGDFKVERHDEPRTTFGKFVVLKDFRLLCWVVAFALVLMAYGSYEAFMPIIVEQSAGARPSFGVLVSLNAAVVIVFQVIHLRYMKWLPFNQTVIAGIVLLVVGFLIFTVDVHVFVMSLLAVVVFSIGETLLFPCFEVFMDKIAPAHNKALYFGAGEVKQIGFFLGPLLGGVLFTAGGSHLLIAACAVCIGLAAIALYQVHASLRGTSASSAAIGVEPTNG</sequence>
<dbReference type="Pfam" id="PF07690">
    <property type="entry name" value="MFS_1"/>
    <property type="match status" value="1"/>
</dbReference>
<keyword evidence="3" id="KW-1003">Cell membrane</keyword>
<feature type="transmembrane region" description="Helical" evidence="7">
    <location>
        <begin position="335"/>
        <end position="358"/>
    </location>
</feature>
<feature type="transmembrane region" description="Helical" evidence="7">
    <location>
        <begin position="101"/>
        <end position="119"/>
    </location>
</feature>
<evidence type="ECO:0000256" key="4">
    <source>
        <dbReference type="ARBA" id="ARBA00022692"/>
    </source>
</evidence>
<dbReference type="GO" id="GO:0005886">
    <property type="term" value="C:plasma membrane"/>
    <property type="evidence" value="ECO:0007669"/>
    <property type="project" value="UniProtKB-SubCell"/>
</dbReference>
<dbReference type="PANTHER" id="PTHR23517">
    <property type="entry name" value="RESISTANCE PROTEIN MDTM, PUTATIVE-RELATED-RELATED"/>
    <property type="match status" value="1"/>
</dbReference>
<dbReference type="Gene3D" id="1.20.1250.20">
    <property type="entry name" value="MFS general substrate transporter like domains"/>
    <property type="match status" value="1"/>
</dbReference>
<proteinExistence type="predicted"/>
<evidence type="ECO:0000256" key="2">
    <source>
        <dbReference type="ARBA" id="ARBA00022448"/>
    </source>
</evidence>
<feature type="transmembrane region" description="Helical" evidence="7">
    <location>
        <begin position="298"/>
        <end position="323"/>
    </location>
</feature>
<comment type="subcellular location">
    <subcellularLocation>
        <location evidence="1">Cell membrane</location>
        <topology evidence="1">Multi-pass membrane protein</topology>
    </subcellularLocation>
</comment>
<evidence type="ECO:0000313" key="9">
    <source>
        <dbReference type="EMBL" id="VVP88930.1"/>
    </source>
</evidence>
<dbReference type="EMBL" id="CABVJG010000003">
    <property type="protein sequence ID" value="VVP88930.1"/>
    <property type="molecule type" value="Genomic_DNA"/>
</dbReference>
<evidence type="ECO:0000259" key="8">
    <source>
        <dbReference type="PROSITE" id="PS50850"/>
    </source>
</evidence>
<feature type="transmembrane region" description="Helical" evidence="7">
    <location>
        <begin position="210"/>
        <end position="227"/>
    </location>
</feature>
<dbReference type="InterPro" id="IPR011701">
    <property type="entry name" value="MFS"/>
</dbReference>
<feature type="transmembrane region" description="Helical" evidence="7">
    <location>
        <begin position="364"/>
        <end position="382"/>
    </location>
</feature>
<dbReference type="InterPro" id="IPR050171">
    <property type="entry name" value="MFS_Transporters"/>
</dbReference>
<feature type="transmembrane region" description="Helical" evidence="7">
    <location>
        <begin position="44"/>
        <end position="65"/>
    </location>
</feature>
<dbReference type="InterPro" id="IPR036259">
    <property type="entry name" value="MFS_trans_sf"/>
</dbReference>
<dbReference type="GO" id="GO:0022857">
    <property type="term" value="F:transmembrane transporter activity"/>
    <property type="evidence" value="ECO:0007669"/>
    <property type="project" value="InterPro"/>
</dbReference>
<keyword evidence="2" id="KW-0813">Transport</keyword>
<evidence type="ECO:0000256" key="3">
    <source>
        <dbReference type="ARBA" id="ARBA00022475"/>
    </source>
</evidence>
<feature type="transmembrane region" description="Helical" evidence="7">
    <location>
        <begin position="247"/>
        <end position="264"/>
    </location>
</feature>
<dbReference type="PANTHER" id="PTHR23517:SF3">
    <property type="entry name" value="INTEGRAL MEMBRANE TRANSPORT PROTEIN"/>
    <property type="match status" value="1"/>
</dbReference>
<keyword evidence="5 7" id="KW-1133">Transmembrane helix</keyword>
<feature type="domain" description="Major facilitator superfamily (MFS) profile" evidence="8">
    <location>
        <begin position="10"/>
        <end position="387"/>
    </location>
</feature>
<feature type="transmembrane region" description="Helical" evidence="7">
    <location>
        <begin position="170"/>
        <end position="189"/>
    </location>
</feature>
<feature type="transmembrane region" description="Helical" evidence="7">
    <location>
        <begin position="140"/>
        <end position="158"/>
    </location>
</feature>
<evidence type="ECO:0000256" key="5">
    <source>
        <dbReference type="ARBA" id="ARBA00022989"/>
    </source>
</evidence>
<keyword evidence="6 7" id="KW-0472">Membrane</keyword>
<gene>
    <name evidence="9" type="primary">mdtH_2</name>
    <name evidence="9" type="ORF">PS925_01193</name>
</gene>
<dbReference type="InterPro" id="IPR020846">
    <property type="entry name" value="MFS_dom"/>
</dbReference>
<feature type="transmembrane region" description="Helical" evidence="7">
    <location>
        <begin position="77"/>
        <end position="95"/>
    </location>
</feature>
<protein>
    <submittedName>
        <fullName evidence="9">Multidrug resistance protein MdtH</fullName>
    </submittedName>
</protein>
<accession>A0A5E7SSE9</accession>
<dbReference type="AlphaFoldDB" id="A0A5E7SSE9"/>
<evidence type="ECO:0000256" key="6">
    <source>
        <dbReference type="ARBA" id="ARBA00023136"/>
    </source>
</evidence>